<dbReference type="InterPro" id="IPR005486">
    <property type="entry name" value="Glucokinase_regulatory_CS"/>
</dbReference>
<gene>
    <name evidence="13" type="primary">murQ</name>
    <name evidence="15" type="ORF">QV09_09455</name>
</gene>
<evidence type="ECO:0000256" key="10">
    <source>
        <dbReference type="ARBA" id="ARBA00070061"/>
    </source>
</evidence>
<comment type="similarity">
    <text evidence="8 13">Belongs to the GCKR-like family. MurNAc-6-P etherase subfamily.</text>
</comment>
<comment type="miscellaneous">
    <text evidence="13">A lyase-type mechanism (elimination/hydration) is suggested for the cleavage of the lactyl ether bond of MurNAc 6-phosphate, with the formation of an alpha,beta-unsaturated aldehyde intermediate with (E)-stereochemistry, followed by the syn addition of water to give product.</text>
</comment>
<reference evidence="15 16" key="1">
    <citation type="submission" date="2014-11" db="EMBL/GenBank/DDBJ databases">
        <title>Pan-genome of Gallibacterium spp.</title>
        <authorList>
            <person name="Kudirkiene E."/>
            <person name="Bojesen A.M."/>
        </authorList>
    </citation>
    <scope>NUCLEOTIDE SEQUENCE [LARGE SCALE GENOMIC DNA]</scope>
    <source>
        <strain evidence="15 16">18469/18</strain>
    </source>
</reference>
<keyword evidence="3 13" id="KW-0119">Carbohydrate metabolism</keyword>
<dbReference type="GO" id="GO:0016803">
    <property type="term" value="F:ether hydrolase activity"/>
    <property type="evidence" value="ECO:0007669"/>
    <property type="project" value="TreeGrafter"/>
</dbReference>
<dbReference type="Gene3D" id="1.10.8.1080">
    <property type="match status" value="1"/>
</dbReference>
<evidence type="ECO:0000256" key="4">
    <source>
        <dbReference type="ARBA" id="ARBA00037880"/>
    </source>
</evidence>
<accession>A0AB36E0R0</accession>
<dbReference type="PANTHER" id="PTHR10088">
    <property type="entry name" value="GLUCOKINASE REGULATORY PROTEIN"/>
    <property type="match status" value="1"/>
</dbReference>
<dbReference type="InterPro" id="IPR046348">
    <property type="entry name" value="SIS_dom_sf"/>
</dbReference>
<evidence type="ECO:0000256" key="6">
    <source>
        <dbReference type="ARBA" id="ARBA00060532"/>
    </source>
</evidence>
<evidence type="ECO:0000256" key="11">
    <source>
        <dbReference type="ARBA" id="ARBA00077905"/>
    </source>
</evidence>
<organism evidence="15 16">
    <name type="scientific">Gallibacterium salpingitidis</name>
    <dbReference type="NCBI Taxonomy" id="505341"/>
    <lineage>
        <taxon>Bacteria</taxon>
        <taxon>Pseudomonadati</taxon>
        <taxon>Pseudomonadota</taxon>
        <taxon>Gammaproteobacteria</taxon>
        <taxon>Pasteurellales</taxon>
        <taxon>Pasteurellaceae</taxon>
        <taxon>Gallibacterium</taxon>
    </lineage>
</organism>
<comment type="subunit">
    <text evidence="1 13">Homodimer.</text>
</comment>
<dbReference type="GO" id="GO:0097175">
    <property type="term" value="P:1,6-anhydro-N-acetyl-beta-muramic acid catabolic process"/>
    <property type="evidence" value="ECO:0007669"/>
    <property type="project" value="UniProtKB-UniRule"/>
</dbReference>
<evidence type="ECO:0000259" key="14">
    <source>
        <dbReference type="PROSITE" id="PS51464"/>
    </source>
</evidence>
<dbReference type="SUPFAM" id="SSF53697">
    <property type="entry name" value="SIS domain"/>
    <property type="match status" value="1"/>
</dbReference>
<evidence type="ECO:0000256" key="7">
    <source>
        <dbReference type="ARBA" id="ARBA00060595"/>
    </source>
</evidence>
<dbReference type="EMBL" id="JTJU01000053">
    <property type="protein sequence ID" value="OBX08742.1"/>
    <property type="molecule type" value="Genomic_DNA"/>
</dbReference>
<protein>
    <recommendedName>
        <fullName evidence="10 13">N-acetylmuramic acid 6-phosphate etherase</fullName>
        <shortName evidence="13">MurNAc-6-P etherase</shortName>
        <ecNumber evidence="9 13">4.2.1.126</ecNumber>
    </recommendedName>
    <alternativeName>
        <fullName evidence="12 13">N-acetylmuramic acid 6-phosphate hydrolase</fullName>
    </alternativeName>
    <alternativeName>
        <fullName evidence="11 13">N-acetylmuramic acid 6-phosphate lyase</fullName>
    </alternativeName>
</protein>
<name>A0AB36E0R0_9PAST</name>
<dbReference type="PANTHER" id="PTHR10088:SF5">
    <property type="entry name" value="N-ACETYLMURAMIC ACID 6-PHOSPHATE ETHERASE"/>
    <property type="match status" value="1"/>
</dbReference>
<sequence>MSSLTQTLDKLTSEQRNSNSMLLDHLSSLEIVQLMNQEDQQVALAIQSQLPQIANAIDHIVAAFQQGGRLIYQGAGTSGRLGILDASECPPTFGVPATQVVGIISGGDRAIRQAVENAEDNAEMGKSDLQQLQLSSKDVLVGLAVSGRTPYVLGGLQYAKQIGAFTIAISCNPNSAMAEIADIAITPVVGAEILTGSSRLKAGTAQKMVLNMLSTASMVQTGKCYQNLMVNVQATNEKLRYRAIKIVMQATDCDQDTAAHYLQLADNQAKLAIMMILGGLSRPQAEQLLQQHQGKLASALQQTKTAE</sequence>
<dbReference type="CDD" id="cd05007">
    <property type="entry name" value="SIS_Etherase"/>
    <property type="match status" value="1"/>
</dbReference>
<dbReference type="Gene3D" id="3.40.50.10490">
    <property type="entry name" value="Glucose-6-phosphate isomerase like protein, domain 1"/>
    <property type="match status" value="1"/>
</dbReference>
<evidence type="ECO:0000256" key="1">
    <source>
        <dbReference type="ARBA" id="ARBA00011738"/>
    </source>
</evidence>
<dbReference type="GO" id="GO:0097367">
    <property type="term" value="F:carbohydrate derivative binding"/>
    <property type="evidence" value="ECO:0007669"/>
    <property type="project" value="InterPro"/>
</dbReference>
<comment type="caution">
    <text evidence="15">The sequence shown here is derived from an EMBL/GenBank/DDBJ whole genome shotgun (WGS) entry which is preliminary data.</text>
</comment>
<dbReference type="Proteomes" id="UP000092527">
    <property type="component" value="Unassembled WGS sequence"/>
</dbReference>
<evidence type="ECO:0000256" key="8">
    <source>
        <dbReference type="ARBA" id="ARBA00061234"/>
    </source>
</evidence>
<comment type="function">
    <text evidence="13">Specifically catalyzes the cleavage of the D-lactyl ether substituent of MurNAc 6-phosphate, producing GlcNAc 6-phosphate and D-lactate. Together with AnmK, is also required for the utilization of anhydro-N-acetylmuramic acid (anhMurNAc) either imported from the medium or derived from its own cell wall murein, and thus plays a role in cell wall recycling.</text>
</comment>
<dbReference type="RefSeq" id="WP_066422136.1">
    <property type="nucleotide sequence ID" value="NZ_CP103875.1"/>
</dbReference>
<comment type="pathway">
    <text evidence="6 13">Amino-sugar metabolism; N-acetylmuramate degradation.</text>
</comment>
<dbReference type="FunFam" id="1.10.8.1080:FF:000001">
    <property type="entry name" value="N-acetylmuramic acid 6-phosphate etherase"/>
    <property type="match status" value="1"/>
</dbReference>
<dbReference type="NCBIfam" id="TIGR00274">
    <property type="entry name" value="N-acetylmuramic acid 6-phosphate etherase"/>
    <property type="match status" value="1"/>
</dbReference>
<evidence type="ECO:0000256" key="9">
    <source>
        <dbReference type="ARBA" id="ARBA00067056"/>
    </source>
</evidence>
<dbReference type="FunFam" id="3.40.50.10490:FF:000014">
    <property type="entry name" value="N-acetylmuramic acid 6-phosphate etherase"/>
    <property type="match status" value="1"/>
</dbReference>
<keyword evidence="2 13" id="KW-0456">Lyase</keyword>
<evidence type="ECO:0000313" key="16">
    <source>
        <dbReference type="Proteomes" id="UP000092527"/>
    </source>
</evidence>
<proteinExistence type="inferred from homology"/>
<evidence type="ECO:0000256" key="2">
    <source>
        <dbReference type="ARBA" id="ARBA00023239"/>
    </source>
</evidence>
<dbReference type="NCBIfam" id="NF009222">
    <property type="entry name" value="PRK12570.1"/>
    <property type="match status" value="1"/>
</dbReference>
<dbReference type="InterPro" id="IPR001347">
    <property type="entry name" value="SIS_dom"/>
</dbReference>
<dbReference type="PROSITE" id="PS51464">
    <property type="entry name" value="SIS"/>
    <property type="match status" value="1"/>
</dbReference>
<comment type="pathway">
    <text evidence="4 13">Cell wall biogenesis; peptidoglycan recycling.</text>
</comment>
<comment type="pathway">
    <text evidence="7 13">Amino-sugar metabolism; 1,6-anhydro-N-acetylmuramate degradation.</text>
</comment>
<evidence type="ECO:0000256" key="12">
    <source>
        <dbReference type="ARBA" id="ARBA00084049"/>
    </source>
</evidence>
<dbReference type="AlphaFoldDB" id="A0AB36E0R0"/>
<dbReference type="NCBIfam" id="NF003915">
    <property type="entry name" value="PRK05441.1"/>
    <property type="match status" value="1"/>
</dbReference>
<feature type="active site" description="Proton donor" evidence="13">
    <location>
        <position position="88"/>
    </location>
</feature>
<dbReference type="Pfam" id="PF22645">
    <property type="entry name" value="GKRP_SIS_N"/>
    <property type="match status" value="1"/>
</dbReference>
<feature type="domain" description="SIS" evidence="14">
    <location>
        <begin position="60"/>
        <end position="223"/>
    </location>
</feature>
<evidence type="ECO:0000256" key="13">
    <source>
        <dbReference type="HAMAP-Rule" id="MF_00068"/>
    </source>
</evidence>
<dbReference type="PROSITE" id="PS01272">
    <property type="entry name" value="GCKR"/>
    <property type="match status" value="1"/>
</dbReference>
<dbReference type="GO" id="GO:0016835">
    <property type="term" value="F:carbon-oxygen lyase activity"/>
    <property type="evidence" value="ECO:0007669"/>
    <property type="project" value="UniProtKB-UniRule"/>
</dbReference>
<dbReference type="GO" id="GO:0009254">
    <property type="term" value="P:peptidoglycan turnover"/>
    <property type="evidence" value="ECO:0007669"/>
    <property type="project" value="UniProtKB-UniRule"/>
</dbReference>
<evidence type="ECO:0000256" key="5">
    <source>
        <dbReference type="ARBA" id="ARBA00051747"/>
    </source>
</evidence>
<dbReference type="EC" id="4.2.1.126" evidence="9 13"/>
<comment type="catalytic activity">
    <reaction evidence="5 13">
        <text>N-acetyl-D-muramate 6-phosphate + H2O = N-acetyl-D-glucosamine 6-phosphate + (R)-lactate</text>
        <dbReference type="Rhea" id="RHEA:26410"/>
        <dbReference type="ChEBI" id="CHEBI:15377"/>
        <dbReference type="ChEBI" id="CHEBI:16004"/>
        <dbReference type="ChEBI" id="CHEBI:57513"/>
        <dbReference type="ChEBI" id="CHEBI:58722"/>
        <dbReference type="EC" id="4.2.1.126"/>
    </reaction>
</comment>
<dbReference type="HAMAP" id="MF_00068">
    <property type="entry name" value="MurQ"/>
    <property type="match status" value="1"/>
</dbReference>
<evidence type="ECO:0000256" key="3">
    <source>
        <dbReference type="ARBA" id="ARBA00023277"/>
    </source>
</evidence>
<dbReference type="InterPro" id="IPR040190">
    <property type="entry name" value="MURQ/GCKR"/>
</dbReference>
<dbReference type="InterPro" id="IPR005488">
    <property type="entry name" value="Etherase_MurQ"/>
</dbReference>
<evidence type="ECO:0000313" key="15">
    <source>
        <dbReference type="EMBL" id="OBX08742.1"/>
    </source>
</evidence>
<dbReference type="GO" id="GO:0046348">
    <property type="term" value="P:amino sugar catabolic process"/>
    <property type="evidence" value="ECO:0007669"/>
    <property type="project" value="InterPro"/>
</dbReference>
<feature type="active site" evidence="13">
    <location>
        <position position="119"/>
    </location>
</feature>